<evidence type="ECO:0000313" key="6">
    <source>
        <dbReference type="EMBL" id="KAK6156366.1"/>
    </source>
</evidence>
<sequence length="479" mass="52081">MYKNQLQELAQRSCFNLPSYTCIREGPDHAPRFKAAVNFNGETFESPSYCSTLRQAEHSAAEVALNALAGRGPSNSLAARILDETGVYKNLLQEVSQRVGASLPAYTTFRTGLGHLPVFTCTVELAGVIFTGDPAKNKKQAEKNAAMAAWLSLKSLVQQSETPYEKTLKDEQEHVTVARALQKYLIKARLARVPFPIKFPTISPRQSSTQQSPATTSKILPLICPKTAHRNRPITPISNSPSYQKTVKTTQSQPLITVPNESHSSFLDNFKLRPQKFPAAGAPPYIPVRHCNPHNRIAPPVTVRNAIPVFSAPPLPSPQPSLVMRPQALGVAPPVCVRQAVPIFAASVCKELPTVHPVITPEDPRIPRSATTQVEEPPFPKAAPGKLSNSHPFPSFLLGNSHLYFVIKLSPVSAVLNSEVPALQVDLPSSEAVTIQVEAVAKVSSPPVSSKAPAEETRIAVQDKLQESKEIEDLKGLKI</sequence>
<name>A0ABR0XB70_REHGL</name>
<evidence type="ECO:0000256" key="4">
    <source>
        <dbReference type="SAM" id="MobiDB-lite"/>
    </source>
</evidence>
<evidence type="ECO:0000256" key="1">
    <source>
        <dbReference type="ARBA" id="ARBA00022737"/>
    </source>
</evidence>
<dbReference type="PANTHER" id="PTHR46031:SF26">
    <property type="entry name" value="DOUBLE-STRANDED RNA-BINDING PROTEIN 2"/>
    <property type="match status" value="1"/>
</dbReference>
<feature type="region of interest" description="Disordered" evidence="4">
    <location>
        <begin position="360"/>
        <end position="386"/>
    </location>
</feature>
<dbReference type="PROSITE" id="PS50137">
    <property type="entry name" value="DS_RBD"/>
    <property type="match status" value="2"/>
</dbReference>
<dbReference type="Gene3D" id="3.30.160.20">
    <property type="match status" value="2"/>
</dbReference>
<dbReference type="PANTHER" id="PTHR46031">
    <property type="match status" value="1"/>
</dbReference>
<dbReference type="InterPro" id="IPR044450">
    <property type="entry name" value="AtDRB-like_DSRM_1"/>
</dbReference>
<dbReference type="InterPro" id="IPR014720">
    <property type="entry name" value="dsRBD_dom"/>
</dbReference>
<gene>
    <name evidence="6" type="ORF">DH2020_010614</name>
</gene>
<keyword evidence="1" id="KW-0677">Repeat</keyword>
<dbReference type="Proteomes" id="UP001318860">
    <property type="component" value="Unassembled WGS sequence"/>
</dbReference>
<feature type="domain" description="DRBM" evidence="5">
    <location>
        <begin position="87"/>
        <end position="155"/>
    </location>
</feature>
<accession>A0ABR0XB70</accession>
<evidence type="ECO:0000256" key="2">
    <source>
        <dbReference type="ARBA" id="ARBA00022884"/>
    </source>
</evidence>
<dbReference type="SMART" id="SM00358">
    <property type="entry name" value="DSRM"/>
    <property type="match status" value="2"/>
</dbReference>
<feature type="domain" description="DRBM" evidence="5">
    <location>
        <begin position="1"/>
        <end position="70"/>
    </location>
</feature>
<dbReference type="SUPFAM" id="SSF54768">
    <property type="entry name" value="dsRNA-binding domain-like"/>
    <property type="match status" value="2"/>
</dbReference>
<dbReference type="CDD" id="cd19908">
    <property type="entry name" value="DSRM_AtDRB-like_rpt2"/>
    <property type="match status" value="1"/>
</dbReference>
<dbReference type="InterPro" id="IPR044451">
    <property type="entry name" value="AtDRB-like_DSRM_2"/>
</dbReference>
<keyword evidence="2 3" id="KW-0694">RNA-binding</keyword>
<evidence type="ECO:0000259" key="5">
    <source>
        <dbReference type="PROSITE" id="PS50137"/>
    </source>
</evidence>
<proteinExistence type="predicted"/>
<dbReference type="CDD" id="cd19907">
    <property type="entry name" value="DSRM_AtDRB-like_rpt1"/>
    <property type="match status" value="1"/>
</dbReference>
<reference evidence="6 7" key="1">
    <citation type="journal article" date="2021" name="Comput. Struct. Biotechnol. J.">
        <title>De novo genome assembly of the potent medicinal plant Rehmannia glutinosa using nanopore technology.</title>
        <authorList>
            <person name="Ma L."/>
            <person name="Dong C."/>
            <person name="Song C."/>
            <person name="Wang X."/>
            <person name="Zheng X."/>
            <person name="Niu Y."/>
            <person name="Chen S."/>
            <person name="Feng W."/>
        </authorList>
    </citation>
    <scope>NUCLEOTIDE SEQUENCE [LARGE SCALE GENOMIC DNA]</scope>
    <source>
        <strain evidence="6">DH-2019</strain>
    </source>
</reference>
<evidence type="ECO:0000256" key="3">
    <source>
        <dbReference type="PROSITE-ProRule" id="PRU00266"/>
    </source>
</evidence>
<organism evidence="6 7">
    <name type="scientific">Rehmannia glutinosa</name>
    <name type="common">Chinese foxglove</name>
    <dbReference type="NCBI Taxonomy" id="99300"/>
    <lineage>
        <taxon>Eukaryota</taxon>
        <taxon>Viridiplantae</taxon>
        <taxon>Streptophyta</taxon>
        <taxon>Embryophyta</taxon>
        <taxon>Tracheophyta</taxon>
        <taxon>Spermatophyta</taxon>
        <taxon>Magnoliopsida</taxon>
        <taxon>eudicotyledons</taxon>
        <taxon>Gunneridae</taxon>
        <taxon>Pentapetalae</taxon>
        <taxon>asterids</taxon>
        <taxon>lamiids</taxon>
        <taxon>Lamiales</taxon>
        <taxon>Orobanchaceae</taxon>
        <taxon>Rehmannieae</taxon>
        <taxon>Rehmannia</taxon>
    </lineage>
</organism>
<evidence type="ECO:0000313" key="7">
    <source>
        <dbReference type="Proteomes" id="UP001318860"/>
    </source>
</evidence>
<comment type="caution">
    <text evidence="6">The sequence shown here is derived from an EMBL/GenBank/DDBJ whole genome shotgun (WGS) entry which is preliminary data.</text>
</comment>
<keyword evidence="7" id="KW-1185">Reference proteome</keyword>
<dbReference type="EMBL" id="JABTTQ020000005">
    <property type="protein sequence ID" value="KAK6156366.1"/>
    <property type="molecule type" value="Genomic_DNA"/>
</dbReference>
<protein>
    <recommendedName>
        <fullName evidence="5">DRBM domain-containing protein</fullName>
    </recommendedName>
</protein>
<dbReference type="Pfam" id="PF00035">
    <property type="entry name" value="dsrm"/>
    <property type="match status" value="2"/>
</dbReference>